<name>A0A1H1Q2B0_9FLAO</name>
<reference evidence="1 2" key="1">
    <citation type="submission" date="2016-10" db="EMBL/GenBank/DDBJ databases">
        <authorList>
            <person name="Varghese N."/>
            <person name="Submissions S."/>
        </authorList>
    </citation>
    <scope>NUCLEOTIDE SEQUENCE [LARGE SCALE GENOMIC DNA]</scope>
    <source>
        <strain evidence="1 2">Mar_2010_102</strain>
    </source>
</reference>
<accession>A0A1H1Q2B0</accession>
<dbReference type="Proteomes" id="UP000198858">
    <property type="component" value="Chromosome I"/>
</dbReference>
<evidence type="ECO:0000313" key="1">
    <source>
        <dbReference type="EMBL" id="SDS17536.1"/>
    </source>
</evidence>
<keyword evidence="1" id="KW-0418">Kinase</keyword>
<protein>
    <submittedName>
        <fullName evidence="1">Lipopolysaccharide kinase (Kdo/WaaP) family protein</fullName>
    </submittedName>
</protein>
<sequence length="257" mass="30779">MLMKIYISKYHKISKKNIEEILLNFNSLGQSFFAGKKHRRNHIKVVEQKGRKFNIKSFKQPNFINRYVYVFFRQSKAERSFKFAEKLIKKGIRTPKPIAFAEETNRAALTKSFYVSEHLDYDLTFRDLDLKVPAHEDILRAFSRFTFKLHENNIEFLDHSPGNTLIQINNGDYLFYLVDLNRMNFKPLNFNERMNNFARLSPDREIIKIMAEEYARLIGKSENEVFEKMWFYANSFFVNRAKSRKRKQKFKNLVGLK</sequence>
<gene>
    <name evidence="1" type="ORF">SAMN04488552_2345</name>
</gene>
<keyword evidence="2" id="KW-1185">Reference proteome</keyword>
<evidence type="ECO:0000313" key="2">
    <source>
        <dbReference type="Proteomes" id="UP000198858"/>
    </source>
</evidence>
<keyword evidence="1" id="KW-0808">Transferase</keyword>
<dbReference type="EMBL" id="LT629745">
    <property type="protein sequence ID" value="SDS17536.1"/>
    <property type="molecule type" value="Genomic_DNA"/>
</dbReference>
<dbReference type="GO" id="GO:0016301">
    <property type="term" value="F:kinase activity"/>
    <property type="evidence" value="ECO:0007669"/>
    <property type="project" value="UniProtKB-KW"/>
</dbReference>
<dbReference type="AlphaFoldDB" id="A0A1H1Q2B0"/>
<organism evidence="1 2">
    <name type="scientific">Christiangramia echinicola</name>
    <dbReference type="NCBI Taxonomy" id="279359"/>
    <lineage>
        <taxon>Bacteria</taxon>
        <taxon>Pseudomonadati</taxon>
        <taxon>Bacteroidota</taxon>
        <taxon>Flavobacteriia</taxon>
        <taxon>Flavobacteriales</taxon>
        <taxon>Flavobacteriaceae</taxon>
        <taxon>Christiangramia</taxon>
    </lineage>
</organism>
<dbReference type="STRING" id="1250231.SAMN04488552_2345"/>
<dbReference type="Pfam" id="PF06293">
    <property type="entry name" value="Kdo"/>
    <property type="match status" value="1"/>
</dbReference>
<proteinExistence type="predicted"/>